<dbReference type="GO" id="GO:0004322">
    <property type="term" value="F:ferroxidase activity"/>
    <property type="evidence" value="ECO:0007669"/>
    <property type="project" value="TreeGrafter"/>
</dbReference>
<dbReference type="GO" id="GO:0006826">
    <property type="term" value="P:iron ion transport"/>
    <property type="evidence" value="ECO:0007669"/>
    <property type="project" value="InterPro"/>
</dbReference>
<dbReference type="FunFam" id="1.20.1260.10:FF:000001">
    <property type="entry name" value="Non-heme ferritin"/>
    <property type="match status" value="1"/>
</dbReference>
<dbReference type="RefSeq" id="WP_003001089.1">
    <property type="nucleotide sequence ID" value="NZ_CP068084.1"/>
</dbReference>
<feature type="binding site" evidence="7">
    <location>
        <position position="57"/>
    </location>
    <ligand>
        <name>Fe cation</name>
        <dbReference type="ChEBI" id="CHEBI:24875"/>
        <label>1</label>
    </ligand>
</feature>
<dbReference type="PANTHER" id="PTHR11431">
    <property type="entry name" value="FERRITIN"/>
    <property type="match status" value="1"/>
</dbReference>
<comment type="function">
    <text evidence="8">Iron-storage protein.</text>
</comment>
<evidence type="ECO:0000313" key="11">
    <source>
        <dbReference type="Proteomes" id="UP000254893"/>
    </source>
</evidence>
<feature type="binding site" evidence="7">
    <location>
        <position position="98"/>
    </location>
    <ligand>
        <name>Fe cation</name>
        <dbReference type="ChEBI" id="CHEBI:24875"/>
        <label>1</label>
    </ligand>
</feature>
<evidence type="ECO:0000256" key="6">
    <source>
        <dbReference type="ARBA" id="ARBA00054546"/>
    </source>
</evidence>
<dbReference type="EC" id="1.16.3.2" evidence="8"/>
<name>A0A380CMU1_SPHSI</name>
<dbReference type="InterPro" id="IPR012347">
    <property type="entry name" value="Ferritin-like"/>
</dbReference>
<proteinExistence type="inferred from homology"/>
<keyword evidence="8" id="KW-0963">Cytoplasm</keyword>
<keyword evidence="3 7" id="KW-0479">Metal-binding</keyword>
<dbReference type="GO" id="GO:0042802">
    <property type="term" value="F:identical protein binding"/>
    <property type="evidence" value="ECO:0007669"/>
    <property type="project" value="UniProtKB-ARBA"/>
</dbReference>
<feature type="binding site" evidence="7">
    <location>
        <position position="54"/>
    </location>
    <ligand>
        <name>Fe cation</name>
        <dbReference type="ChEBI" id="CHEBI:24875"/>
        <label>1</label>
    </ligand>
</feature>
<feature type="binding site" evidence="7">
    <location>
        <position position="21"/>
    </location>
    <ligand>
        <name>Fe cation</name>
        <dbReference type="ChEBI" id="CHEBI:24875"/>
        <label>1</label>
    </ligand>
</feature>
<dbReference type="EMBL" id="UGYW01000002">
    <property type="protein sequence ID" value="SUJ24608.1"/>
    <property type="molecule type" value="Genomic_DNA"/>
</dbReference>
<dbReference type="PANTHER" id="PTHR11431:SF127">
    <property type="entry name" value="BACTERIAL NON-HEME FERRITIN"/>
    <property type="match status" value="1"/>
</dbReference>
<organism evidence="10 11">
    <name type="scientific">Sphingobacterium spiritivorum</name>
    <name type="common">Flavobacterium spiritivorum</name>
    <dbReference type="NCBI Taxonomy" id="258"/>
    <lineage>
        <taxon>Bacteria</taxon>
        <taxon>Pseudomonadati</taxon>
        <taxon>Bacteroidota</taxon>
        <taxon>Sphingobacteriia</taxon>
        <taxon>Sphingobacteriales</taxon>
        <taxon>Sphingobacteriaceae</taxon>
        <taxon>Sphingobacterium</taxon>
    </lineage>
</organism>
<dbReference type="SUPFAM" id="SSF47240">
    <property type="entry name" value="Ferritin-like"/>
    <property type="match status" value="1"/>
</dbReference>
<dbReference type="InterPro" id="IPR009040">
    <property type="entry name" value="Ferritin-like_diiron"/>
</dbReference>
<sequence>MNTNRLSKEMQSALIAQMTKEASAAQIYLSLGIWADDQGYGGIANFLFRHANEERNHMTKFMEYILERGGKPRVEAIPAPPAEPKSLTECFNRVFQHEVDNTEAIYNIVNLSMKEQDWATWNFAQWFVKEQIEEEKLALELIDKLKIAGGDKATDESLFNLDKALGEADDEVSLAREATAENP</sequence>
<feature type="binding site" evidence="7">
    <location>
        <position position="131"/>
    </location>
    <ligand>
        <name>Fe cation</name>
        <dbReference type="ChEBI" id="CHEBI:24875"/>
        <label>1</label>
    </ligand>
</feature>
<dbReference type="CDD" id="cd01055">
    <property type="entry name" value="Nonheme_Ferritin"/>
    <property type="match status" value="1"/>
</dbReference>
<keyword evidence="5 7" id="KW-0408">Iron</keyword>
<dbReference type="InterPro" id="IPR009078">
    <property type="entry name" value="Ferritin-like_SF"/>
</dbReference>
<dbReference type="GO" id="GO:0005829">
    <property type="term" value="C:cytosol"/>
    <property type="evidence" value="ECO:0007669"/>
    <property type="project" value="TreeGrafter"/>
</dbReference>
<comment type="similarity">
    <text evidence="1 8">Belongs to the ferritin family. Prokaryotic subfamily.</text>
</comment>
<accession>A0A380CMU1</accession>
<dbReference type="AlphaFoldDB" id="A0A380CMU1"/>
<comment type="function">
    <text evidence="6">May alleviate iron toxicity in the presence of oxygen.</text>
</comment>
<evidence type="ECO:0000256" key="7">
    <source>
        <dbReference type="PIRSR" id="PIRSR601519-1"/>
    </source>
</evidence>
<comment type="catalytic activity">
    <reaction evidence="8">
        <text>4 Fe(2+) + O2 + 6 H2O = 4 iron(III) oxide-hydroxide + 12 H(+)</text>
        <dbReference type="Rhea" id="RHEA:11972"/>
        <dbReference type="ChEBI" id="CHEBI:15377"/>
        <dbReference type="ChEBI" id="CHEBI:15378"/>
        <dbReference type="ChEBI" id="CHEBI:15379"/>
        <dbReference type="ChEBI" id="CHEBI:29033"/>
        <dbReference type="ChEBI" id="CHEBI:78619"/>
        <dbReference type="EC" id="1.16.3.2"/>
    </reaction>
</comment>
<keyword evidence="4 10" id="KW-0560">Oxidoreductase</keyword>
<comment type="subcellular location">
    <subcellularLocation>
        <location evidence="8">Cytoplasm</location>
    </subcellularLocation>
</comment>
<dbReference type="GeneID" id="95430350"/>
<dbReference type="GO" id="GO:0008198">
    <property type="term" value="F:ferrous iron binding"/>
    <property type="evidence" value="ECO:0007669"/>
    <property type="project" value="TreeGrafter"/>
</dbReference>
<dbReference type="InterPro" id="IPR001519">
    <property type="entry name" value="Ferritin"/>
</dbReference>
<reference evidence="10 11" key="1">
    <citation type="submission" date="2018-06" db="EMBL/GenBank/DDBJ databases">
        <authorList>
            <consortium name="Pathogen Informatics"/>
            <person name="Doyle S."/>
        </authorList>
    </citation>
    <scope>NUCLEOTIDE SEQUENCE [LARGE SCALE GENOMIC DNA]</scope>
    <source>
        <strain evidence="10 11">NCTC11388</strain>
    </source>
</reference>
<evidence type="ECO:0000256" key="2">
    <source>
        <dbReference type="ARBA" id="ARBA00022434"/>
    </source>
</evidence>
<evidence type="ECO:0000259" key="9">
    <source>
        <dbReference type="PROSITE" id="PS50905"/>
    </source>
</evidence>
<dbReference type="GO" id="GO:0008199">
    <property type="term" value="F:ferric iron binding"/>
    <property type="evidence" value="ECO:0007669"/>
    <property type="project" value="InterPro"/>
</dbReference>
<feature type="domain" description="Ferritin-like diiron" evidence="9">
    <location>
        <begin position="4"/>
        <end position="149"/>
    </location>
</feature>
<dbReference type="Pfam" id="PF00210">
    <property type="entry name" value="Ferritin"/>
    <property type="match status" value="1"/>
</dbReference>
<gene>
    <name evidence="10" type="primary">ftnA_1</name>
    <name evidence="10" type="ORF">NCTC11388_03624</name>
</gene>
<dbReference type="InterPro" id="IPR041719">
    <property type="entry name" value="Ferritin_prok"/>
</dbReference>
<evidence type="ECO:0000313" key="10">
    <source>
        <dbReference type="EMBL" id="SUJ24608.1"/>
    </source>
</evidence>
<dbReference type="PROSITE" id="PS50905">
    <property type="entry name" value="FERRITIN_LIKE"/>
    <property type="match status" value="1"/>
</dbReference>
<dbReference type="InterPro" id="IPR008331">
    <property type="entry name" value="Ferritin_DPS_dom"/>
</dbReference>
<evidence type="ECO:0000256" key="8">
    <source>
        <dbReference type="RuleBase" id="RU361145"/>
    </source>
</evidence>
<dbReference type="Gene3D" id="1.20.1260.10">
    <property type="match status" value="1"/>
</dbReference>
<evidence type="ECO:0000256" key="3">
    <source>
        <dbReference type="ARBA" id="ARBA00022723"/>
    </source>
</evidence>
<evidence type="ECO:0000256" key="4">
    <source>
        <dbReference type="ARBA" id="ARBA00023002"/>
    </source>
</evidence>
<keyword evidence="2 8" id="KW-0409">Iron storage</keyword>
<evidence type="ECO:0000256" key="1">
    <source>
        <dbReference type="ARBA" id="ARBA00006950"/>
    </source>
</evidence>
<evidence type="ECO:0000256" key="5">
    <source>
        <dbReference type="ARBA" id="ARBA00023004"/>
    </source>
</evidence>
<protein>
    <recommendedName>
        <fullName evidence="8">Ferritin</fullName>
        <ecNumber evidence="8">1.16.3.2</ecNumber>
    </recommendedName>
</protein>
<dbReference type="GO" id="GO:0006879">
    <property type="term" value="P:intracellular iron ion homeostasis"/>
    <property type="evidence" value="ECO:0007669"/>
    <property type="project" value="UniProtKB-KW"/>
</dbReference>
<dbReference type="Proteomes" id="UP000254893">
    <property type="component" value="Unassembled WGS sequence"/>
</dbReference>